<evidence type="ECO:0000313" key="5">
    <source>
        <dbReference type="Proteomes" id="UP001054889"/>
    </source>
</evidence>
<evidence type="ECO:0000256" key="3">
    <source>
        <dbReference type="SAM" id="MobiDB-lite"/>
    </source>
</evidence>
<organism evidence="4 5">
    <name type="scientific">Eleusine coracana subsp. coracana</name>
    <dbReference type="NCBI Taxonomy" id="191504"/>
    <lineage>
        <taxon>Eukaryota</taxon>
        <taxon>Viridiplantae</taxon>
        <taxon>Streptophyta</taxon>
        <taxon>Embryophyta</taxon>
        <taxon>Tracheophyta</taxon>
        <taxon>Spermatophyta</taxon>
        <taxon>Magnoliopsida</taxon>
        <taxon>Liliopsida</taxon>
        <taxon>Poales</taxon>
        <taxon>Poaceae</taxon>
        <taxon>PACMAD clade</taxon>
        <taxon>Chloridoideae</taxon>
        <taxon>Cynodonteae</taxon>
        <taxon>Eleusininae</taxon>
        <taxon>Eleusine</taxon>
    </lineage>
</organism>
<evidence type="ECO:0000313" key="4">
    <source>
        <dbReference type="EMBL" id="GJN31079.1"/>
    </source>
</evidence>
<dbReference type="GO" id="GO:0004358">
    <property type="term" value="F:L-glutamate N-acetyltransferase activity, acting on acetyl-L-ornithine as donor"/>
    <property type="evidence" value="ECO:0007669"/>
    <property type="project" value="InterPro"/>
</dbReference>
<reference evidence="4" key="1">
    <citation type="journal article" date="2018" name="DNA Res.">
        <title>Multiple hybrid de novo genome assembly of finger millet, an orphan allotetraploid crop.</title>
        <authorList>
            <person name="Hatakeyama M."/>
            <person name="Aluri S."/>
            <person name="Balachadran M.T."/>
            <person name="Sivarajan S.R."/>
            <person name="Patrignani A."/>
            <person name="Gruter S."/>
            <person name="Poveda L."/>
            <person name="Shimizu-Inatsugi R."/>
            <person name="Baeten J."/>
            <person name="Francoijs K.J."/>
            <person name="Nataraja K.N."/>
            <person name="Reddy Y.A.N."/>
            <person name="Phadnis S."/>
            <person name="Ravikumar R.L."/>
            <person name="Schlapbach R."/>
            <person name="Sreeman S.M."/>
            <person name="Shimizu K.K."/>
        </authorList>
    </citation>
    <scope>NUCLEOTIDE SEQUENCE</scope>
</reference>
<dbReference type="EMBL" id="BQKI01000082">
    <property type="protein sequence ID" value="GJN31079.1"/>
    <property type="molecule type" value="Genomic_DNA"/>
</dbReference>
<dbReference type="Gene3D" id="3.60.70.12">
    <property type="entry name" value="L-amino peptidase D-ALA esterase/amidase"/>
    <property type="match status" value="1"/>
</dbReference>
<dbReference type="PANTHER" id="PTHR23100:SF0">
    <property type="entry name" value="ARGININE BIOSYNTHESIS BIFUNCTIONAL PROTEIN ARGJ, MITOCHONDRIAL"/>
    <property type="match status" value="1"/>
</dbReference>
<dbReference type="InterPro" id="IPR016117">
    <property type="entry name" value="ArgJ-like_dom_sf"/>
</dbReference>
<reference evidence="4" key="2">
    <citation type="submission" date="2021-12" db="EMBL/GenBank/DDBJ databases">
        <title>Resequencing data analysis of finger millet.</title>
        <authorList>
            <person name="Hatakeyama M."/>
            <person name="Aluri S."/>
            <person name="Balachadran M.T."/>
            <person name="Sivarajan S.R."/>
            <person name="Poveda L."/>
            <person name="Shimizu-Inatsugi R."/>
            <person name="Schlapbach R."/>
            <person name="Sreeman S.M."/>
            <person name="Shimizu K.K."/>
        </authorList>
    </citation>
    <scope>NUCLEOTIDE SEQUENCE</scope>
</reference>
<dbReference type="GO" id="GO:0006526">
    <property type="term" value="P:L-arginine biosynthetic process"/>
    <property type="evidence" value="ECO:0007669"/>
    <property type="project" value="UniProtKB-KW"/>
</dbReference>
<name>A0AAV5F5Z1_ELECO</name>
<protein>
    <submittedName>
        <fullName evidence="4">Uncharacterized protein</fullName>
    </submittedName>
</protein>
<gene>
    <name evidence="4" type="primary">gb19434</name>
    <name evidence="4" type="ORF">PR202_gb19434</name>
</gene>
<keyword evidence="1" id="KW-0055">Arginine biosynthesis</keyword>
<dbReference type="InterPro" id="IPR002813">
    <property type="entry name" value="Arg_biosynth_ArgJ"/>
</dbReference>
<keyword evidence="5" id="KW-1185">Reference proteome</keyword>
<comment type="caution">
    <text evidence="4">The sequence shown here is derived from an EMBL/GenBank/DDBJ whole genome shotgun (WGS) entry which is preliminary data.</text>
</comment>
<dbReference type="AlphaFoldDB" id="A0AAV5F5Z1"/>
<accession>A0AAV5F5Z1</accession>
<keyword evidence="1" id="KW-0028">Amino-acid biosynthesis</keyword>
<dbReference type="Proteomes" id="UP001054889">
    <property type="component" value="Unassembled WGS sequence"/>
</dbReference>
<dbReference type="Pfam" id="PF01960">
    <property type="entry name" value="ArgJ"/>
    <property type="match status" value="1"/>
</dbReference>
<dbReference type="SUPFAM" id="SSF56266">
    <property type="entry name" value="DmpA/ArgJ-like"/>
    <property type="match status" value="1"/>
</dbReference>
<dbReference type="GO" id="GO:0004042">
    <property type="term" value="F:L-glutamate N-acetyltransferase activity"/>
    <property type="evidence" value="ECO:0007669"/>
    <property type="project" value="TreeGrafter"/>
</dbReference>
<proteinExistence type="predicted"/>
<dbReference type="PANTHER" id="PTHR23100">
    <property type="entry name" value="ARGININE BIOSYNTHESIS BIFUNCTIONAL PROTEIN ARGJ"/>
    <property type="match status" value="1"/>
</dbReference>
<feature type="region of interest" description="Disordered" evidence="3">
    <location>
        <begin position="1"/>
        <end position="29"/>
    </location>
</feature>
<evidence type="ECO:0000256" key="1">
    <source>
        <dbReference type="ARBA" id="ARBA00022571"/>
    </source>
</evidence>
<keyword evidence="2" id="KW-0511">Multifunctional enzyme</keyword>
<sequence>MPTAPIPAAPPLPRPAPAPSLPDELPGDAAQGCLLRRVRRGVHPRGANPAPGGPLESGGRWLTELARVEGGVTAAKGFKAAGIYGGLRAKDEKPDLALVACDVDATVAGAFTTNAVAAAPVLCCKHVLGTSKTAPAVLINAGQANAATGDASGVVGTYKVWS</sequence>
<feature type="compositionally biased region" description="Pro residues" evidence="3">
    <location>
        <begin position="1"/>
        <end position="20"/>
    </location>
</feature>
<dbReference type="GO" id="GO:0006592">
    <property type="term" value="P:ornithine biosynthetic process"/>
    <property type="evidence" value="ECO:0007669"/>
    <property type="project" value="TreeGrafter"/>
</dbReference>
<evidence type="ECO:0000256" key="2">
    <source>
        <dbReference type="ARBA" id="ARBA00023268"/>
    </source>
</evidence>